<gene>
    <name evidence="2" type="ORF">PILCRDRAFT_81589</name>
</gene>
<protein>
    <recommendedName>
        <fullName evidence="1">2,6-dihydroxypyridine 3-monooxygenase substrate binding domain-containing protein</fullName>
    </recommendedName>
</protein>
<keyword evidence="3" id="KW-1185">Reference proteome</keyword>
<dbReference type="STRING" id="765440.A0A0C3EXZ4"/>
<name>A0A0C3EXZ4_PILCF</name>
<dbReference type="PANTHER" id="PTHR47469:SF2">
    <property type="entry name" value="OS06G0597600 PROTEIN"/>
    <property type="match status" value="1"/>
</dbReference>
<dbReference type="PANTHER" id="PTHR47469">
    <property type="entry name" value="MONOOXYGENASE-LIKE"/>
    <property type="match status" value="1"/>
</dbReference>
<dbReference type="Gene3D" id="3.30.9.60">
    <property type="match status" value="1"/>
</dbReference>
<dbReference type="Pfam" id="PF22607">
    <property type="entry name" value="FAD_binding-like"/>
    <property type="match status" value="1"/>
</dbReference>
<reference evidence="3" key="2">
    <citation type="submission" date="2015-01" db="EMBL/GenBank/DDBJ databases">
        <title>Evolutionary Origins and Diversification of the Mycorrhizal Mutualists.</title>
        <authorList>
            <consortium name="DOE Joint Genome Institute"/>
            <consortium name="Mycorrhizal Genomics Consortium"/>
            <person name="Kohler A."/>
            <person name="Kuo A."/>
            <person name="Nagy L.G."/>
            <person name="Floudas D."/>
            <person name="Copeland A."/>
            <person name="Barry K.W."/>
            <person name="Cichocki N."/>
            <person name="Veneault-Fourrey C."/>
            <person name="LaButti K."/>
            <person name="Lindquist E.A."/>
            <person name="Lipzen A."/>
            <person name="Lundell T."/>
            <person name="Morin E."/>
            <person name="Murat C."/>
            <person name="Riley R."/>
            <person name="Ohm R."/>
            <person name="Sun H."/>
            <person name="Tunlid A."/>
            <person name="Henrissat B."/>
            <person name="Grigoriev I.V."/>
            <person name="Hibbett D.S."/>
            <person name="Martin F."/>
        </authorList>
    </citation>
    <scope>NUCLEOTIDE SEQUENCE [LARGE SCALE GENOMIC DNA]</scope>
    <source>
        <strain evidence="3">F 1598</strain>
    </source>
</reference>
<dbReference type="SUPFAM" id="SSF54373">
    <property type="entry name" value="FAD-linked reductases, C-terminal domain"/>
    <property type="match status" value="1"/>
</dbReference>
<dbReference type="InterPro" id="IPR036188">
    <property type="entry name" value="FAD/NAD-bd_sf"/>
</dbReference>
<evidence type="ECO:0000313" key="3">
    <source>
        <dbReference type="Proteomes" id="UP000054166"/>
    </source>
</evidence>
<evidence type="ECO:0000259" key="1">
    <source>
        <dbReference type="Pfam" id="PF22607"/>
    </source>
</evidence>
<dbReference type="InterPro" id="IPR054707">
    <property type="entry name" value="DhpH_subs-bd"/>
</dbReference>
<evidence type="ECO:0000313" key="2">
    <source>
        <dbReference type="EMBL" id="KIM72839.1"/>
    </source>
</evidence>
<proteinExistence type="predicted"/>
<dbReference type="EMBL" id="KN833105">
    <property type="protein sequence ID" value="KIM72839.1"/>
    <property type="molecule type" value="Genomic_DNA"/>
</dbReference>
<dbReference type="SUPFAM" id="SSF51905">
    <property type="entry name" value="FAD/NAD(P)-binding domain"/>
    <property type="match status" value="1"/>
</dbReference>
<accession>A0A0C3EXZ4</accession>
<dbReference type="InParanoid" id="A0A0C3EXZ4"/>
<dbReference type="OrthoDB" id="655030at2759"/>
<feature type="domain" description="2,6-dihydroxypyridine 3-monooxygenase substrate binding" evidence="1">
    <location>
        <begin position="187"/>
        <end position="314"/>
    </location>
</feature>
<reference evidence="2 3" key="1">
    <citation type="submission" date="2014-04" db="EMBL/GenBank/DDBJ databases">
        <authorList>
            <consortium name="DOE Joint Genome Institute"/>
            <person name="Kuo A."/>
            <person name="Tarkka M."/>
            <person name="Buscot F."/>
            <person name="Kohler A."/>
            <person name="Nagy L.G."/>
            <person name="Floudas D."/>
            <person name="Copeland A."/>
            <person name="Barry K.W."/>
            <person name="Cichocki N."/>
            <person name="Veneault-Fourrey C."/>
            <person name="LaButti K."/>
            <person name="Lindquist E.A."/>
            <person name="Lipzen A."/>
            <person name="Lundell T."/>
            <person name="Morin E."/>
            <person name="Murat C."/>
            <person name="Sun H."/>
            <person name="Tunlid A."/>
            <person name="Henrissat B."/>
            <person name="Grigoriev I.V."/>
            <person name="Hibbett D.S."/>
            <person name="Martin F."/>
            <person name="Nordberg H.P."/>
            <person name="Cantor M.N."/>
            <person name="Hua S.X."/>
        </authorList>
    </citation>
    <scope>NUCLEOTIDE SEQUENCE [LARGE SCALE GENOMIC DNA]</scope>
    <source>
        <strain evidence="2 3">F 1598</strain>
    </source>
</reference>
<organism evidence="2 3">
    <name type="scientific">Piloderma croceum (strain F 1598)</name>
    <dbReference type="NCBI Taxonomy" id="765440"/>
    <lineage>
        <taxon>Eukaryota</taxon>
        <taxon>Fungi</taxon>
        <taxon>Dikarya</taxon>
        <taxon>Basidiomycota</taxon>
        <taxon>Agaricomycotina</taxon>
        <taxon>Agaricomycetes</taxon>
        <taxon>Agaricomycetidae</taxon>
        <taxon>Atheliales</taxon>
        <taxon>Atheliaceae</taxon>
        <taxon>Piloderma</taxon>
    </lineage>
</organism>
<dbReference type="InterPro" id="IPR053212">
    <property type="entry name" value="DHP_3-monooxygenase"/>
</dbReference>
<dbReference type="PRINTS" id="PR00420">
    <property type="entry name" value="RNGMNOXGNASE"/>
</dbReference>
<dbReference type="AlphaFoldDB" id="A0A0C3EXZ4"/>
<dbReference type="Proteomes" id="UP000054166">
    <property type="component" value="Unassembled WGS sequence"/>
</dbReference>
<dbReference type="HOGENOM" id="CLU_009665_0_0_1"/>
<sequence length="402" mass="44495">MPPKPLTVVIVGGSLGGLFPGVVMKRLGHNVRILERSTTPLYSQGAGVSASEDTQLYLSSYDMTQRSAVIFTAWRKYIDFTGDIVRCDSYGHGMTSWSLLYDLLRANFDSRESDSCNLPPPIPGEGEAIYHVGHTLMGIRENGATVDVDFKNDKGEMETMSADLVLAADGPSSTVRSLLCPDVKRRFVGYAAWRGTAPESELYGKDGLVDSLTFHHSEGLQMLAFLIPGETGSLEPGKRLMNWVWYNNYAEGSKEFDELMTDKNGHKHRYTVPAGLVQDDLWIKQRELANKILPPQFAEVVNKTTRPFVTMITDVMSPRASFFDGKVLLVGDAVCGVRPHTASGVNQAALHANLLAHVLKGEMTLQEWERRALEYARTIHKRGIEMGEMNQFGRQPPNPSSA</sequence>